<dbReference type="Proteomes" id="UP000250140">
    <property type="component" value="Unassembled WGS sequence"/>
</dbReference>
<dbReference type="PROSITE" id="PS51257">
    <property type="entry name" value="PROKAR_LIPOPROTEIN"/>
    <property type="match status" value="1"/>
</dbReference>
<gene>
    <name evidence="1" type="ORF">AOQ84DRAFT_147014</name>
</gene>
<evidence type="ECO:0000313" key="1">
    <source>
        <dbReference type="EMBL" id="OCL03498.1"/>
    </source>
</evidence>
<organism evidence="1 2">
    <name type="scientific">Glonium stellatum</name>
    <dbReference type="NCBI Taxonomy" id="574774"/>
    <lineage>
        <taxon>Eukaryota</taxon>
        <taxon>Fungi</taxon>
        <taxon>Dikarya</taxon>
        <taxon>Ascomycota</taxon>
        <taxon>Pezizomycotina</taxon>
        <taxon>Dothideomycetes</taxon>
        <taxon>Pleosporomycetidae</taxon>
        <taxon>Gloniales</taxon>
        <taxon>Gloniaceae</taxon>
        <taxon>Glonium</taxon>
    </lineage>
</organism>
<evidence type="ECO:0000313" key="2">
    <source>
        <dbReference type="Proteomes" id="UP000250140"/>
    </source>
</evidence>
<proteinExistence type="predicted"/>
<dbReference type="EMBL" id="KV750722">
    <property type="protein sequence ID" value="OCL03498.1"/>
    <property type="molecule type" value="Genomic_DNA"/>
</dbReference>
<protein>
    <submittedName>
        <fullName evidence="1">Uncharacterized protein</fullName>
    </submittedName>
</protein>
<keyword evidence="2" id="KW-1185">Reference proteome</keyword>
<name>A0A8E2JNC5_9PEZI</name>
<reference evidence="1 2" key="1">
    <citation type="journal article" date="2016" name="Nat. Commun.">
        <title>Ectomycorrhizal ecology is imprinted in the genome of the dominant symbiotic fungus Cenococcum geophilum.</title>
        <authorList>
            <consortium name="DOE Joint Genome Institute"/>
            <person name="Peter M."/>
            <person name="Kohler A."/>
            <person name="Ohm R.A."/>
            <person name="Kuo A."/>
            <person name="Krutzmann J."/>
            <person name="Morin E."/>
            <person name="Arend M."/>
            <person name="Barry K.W."/>
            <person name="Binder M."/>
            <person name="Choi C."/>
            <person name="Clum A."/>
            <person name="Copeland A."/>
            <person name="Grisel N."/>
            <person name="Haridas S."/>
            <person name="Kipfer T."/>
            <person name="LaButti K."/>
            <person name="Lindquist E."/>
            <person name="Lipzen A."/>
            <person name="Maire R."/>
            <person name="Meier B."/>
            <person name="Mihaltcheva S."/>
            <person name="Molinier V."/>
            <person name="Murat C."/>
            <person name="Poggeler S."/>
            <person name="Quandt C.A."/>
            <person name="Sperisen C."/>
            <person name="Tritt A."/>
            <person name="Tisserant E."/>
            <person name="Crous P.W."/>
            <person name="Henrissat B."/>
            <person name="Nehls U."/>
            <person name="Egli S."/>
            <person name="Spatafora J.W."/>
            <person name="Grigoriev I.V."/>
            <person name="Martin F.M."/>
        </authorList>
    </citation>
    <scope>NUCLEOTIDE SEQUENCE [LARGE SCALE GENOMIC DNA]</scope>
    <source>
        <strain evidence="1 2">CBS 207.34</strain>
    </source>
</reference>
<accession>A0A8E2JNC5</accession>
<sequence>MDRGIANEKGLISSWSSFSCAPGEPFYSQQGLCSPNAPGMTAEGYDKTLLLRPLYICMASLLCGPLGMHQKLSAYRPCPRPKKSDPEMNAPKAERCSATIYTQVDYFCFDGLGPGPEFQATASAAHLLAKCLTAGAVDSTNACPIHP</sequence>
<dbReference type="AlphaFoldDB" id="A0A8E2JNC5"/>